<dbReference type="PANTHER" id="PTHR30146">
    <property type="entry name" value="LACI-RELATED TRANSCRIPTIONAL REPRESSOR"/>
    <property type="match status" value="1"/>
</dbReference>
<feature type="domain" description="HTH lacI-type" evidence="4">
    <location>
        <begin position="2"/>
        <end position="56"/>
    </location>
</feature>
<gene>
    <name evidence="5" type="ORF">ELQ92_01140</name>
</gene>
<evidence type="ECO:0000313" key="5">
    <source>
        <dbReference type="EMBL" id="RWZ67902.1"/>
    </source>
</evidence>
<organism evidence="5 6">
    <name type="scientific">Labedella populi</name>
    <dbReference type="NCBI Taxonomy" id="2498850"/>
    <lineage>
        <taxon>Bacteria</taxon>
        <taxon>Bacillati</taxon>
        <taxon>Actinomycetota</taxon>
        <taxon>Actinomycetes</taxon>
        <taxon>Micrococcales</taxon>
        <taxon>Microbacteriaceae</taxon>
        <taxon>Labedella</taxon>
    </lineage>
</organism>
<sequence length="337" mass="35823">MATIHDVARAAGVSISTVSYALSGKRSIADSTRRRVADAAVSLGYQPHAGARMLAGTRTQIFALTAPLRHDTYAPAHMAFVLAVATAARRHDYDILLLTEDEATKGLSRVASSRLVDGVIVLDVSVRDERIALVQNLGVPTVVIGIPDDPAGLACVDLDFEAATRLAIDGLADRGHRRMALLGHPDEIYERGSNFPIRVRDTFLSHTADLGLPGRFSTSETDSGAVRAALDALLAGDERPTALIMHCQESVQATVLDHLRDRKISVPEDMSIISVGSTFDTTKFSPALDVIPLIPAATCDAAVDILVASLPDPPDPRVQYVAPEYRANGSVAPVPAP</sequence>
<evidence type="ECO:0000256" key="3">
    <source>
        <dbReference type="ARBA" id="ARBA00023163"/>
    </source>
</evidence>
<name>A0A3S4EC57_9MICO</name>
<dbReference type="PROSITE" id="PS50932">
    <property type="entry name" value="HTH_LACI_2"/>
    <property type="match status" value="1"/>
</dbReference>
<dbReference type="RefSeq" id="WP_128497132.1">
    <property type="nucleotide sequence ID" value="NZ_RZNC01000001.1"/>
</dbReference>
<dbReference type="OrthoDB" id="252678at2"/>
<evidence type="ECO:0000256" key="1">
    <source>
        <dbReference type="ARBA" id="ARBA00023015"/>
    </source>
</evidence>
<dbReference type="SUPFAM" id="SSF47413">
    <property type="entry name" value="lambda repressor-like DNA-binding domains"/>
    <property type="match status" value="1"/>
</dbReference>
<dbReference type="SUPFAM" id="SSF53822">
    <property type="entry name" value="Periplasmic binding protein-like I"/>
    <property type="match status" value="1"/>
</dbReference>
<dbReference type="SMART" id="SM00354">
    <property type="entry name" value="HTH_LACI"/>
    <property type="match status" value="1"/>
</dbReference>
<dbReference type="Pfam" id="PF00356">
    <property type="entry name" value="LacI"/>
    <property type="match status" value="1"/>
</dbReference>
<dbReference type="Gene3D" id="3.40.50.2300">
    <property type="match status" value="2"/>
</dbReference>
<reference evidence="5 6" key="1">
    <citation type="submission" date="2018-12" db="EMBL/GenBank/DDBJ databases">
        <authorList>
            <person name="Li F."/>
        </authorList>
    </citation>
    <scope>NUCLEOTIDE SEQUENCE [LARGE SCALE GENOMIC DNA]</scope>
    <source>
        <strain evidence="5 6">8H24J-4-2</strain>
    </source>
</reference>
<evidence type="ECO:0000256" key="2">
    <source>
        <dbReference type="ARBA" id="ARBA00023125"/>
    </source>
</evidence>
<evidence type="ECO:0000313" key="6">
    <source>
        <dbReference type="Proteomes" id="UP000288603"/>
    </source>
</evidence>
<comment type="caution">
    <text evidence="5">The sequence shown here is derived from an EMBL/GenBank/DDBJ whole genome shotgun (WGS) entry which is preliminary data.</text>
</comment>
<dbReference type="InterPro" id="IPR028082">
    <property type="entry name" value="Peripla_BP_I"/>
</dbReference>
<dbReference type="GO" id="GO:0000976">
    <property type="term" value="F:transcription cis-regulatory region binding"/>
    <property type="evidence" value="ECO:0007669"/>
    <property type="project" value="TreeGrafter"/>
</dbReference>
<dbReference type="InterPro" id="IPR046335">
    <property type="entry name" value="LacI/GalR-like_sensor"/>
</dbReference>
<keyword evidence="2" id="KW-0238">DNA-binding</keyword>
<dbReference type="InterPro" id="IPR010982">
    <property type="entry name" value="Lambda_DNA-bd_dom_sf"/>
</dbReference>
<dbReference type="AlphaFoldDB" id="A0A3S4EC57"/>
<evidence type="ECO:0000259" key="4">
    <source>
        <dbReference type="PROSITE" id="PS50932"/>
    </source>
</evidence>
<keyword evidence="3" id="KW-0804">Transcription</keyword>
<protein>
    <submittedName>
        <fullName evidence="5">LacI family transcriptional regulator</fullName>
    </submittedName>
</protein>
<dbReference type="PROSITE" id="PS00356">
    <property type="entry name" value="HTH_LACI_1"/>
    <property type="match status" value="1"/>
</dbReference>
<accession>A0A3S4EC57</accession>
<dbReference type="CDD" id="cd01392">
    <property type="entry name" value="HTH_LacI"/>
    <property type="match status" value="1"/>
</dbReference>
<keyword evidence="6" id="KW-1185">Reference proteome</keyword>
<dbReference type="EMBL" id="RZNC01000001">
    <property type="protein sequence ID" value="RWZ67902.1"/>
    <property type="molecule type" value="Genomic_DNA"/>
</dbReference>
<dbReference type="GO" id="GO:0003700">
    <property type="term" value="F:DNA-binding transcription factor activity"/>
    <property type="evidence" value="ECO:0007669"/>
    <property type="project" value="TreeGrafter"/>
</dbReference>
<proteinExistence type="predicted"/>
<dbReference type="PANTHER" id="PTHR30146:SF153">
    <property type="entry name" value="LACTOSE OPERON REPRESSOR"/>
    <property type="match status" value="1"/>
</dbReference>
<dbReference type="Pfam" id="PF13377">
    <property type="entry name" value="Peripla_BP_3"/>
    <property type="match status" value="1"/>
</dbReference>
<keyword evidence="1" id="KW-0805">Transcription regulation</keyword>
<dbReference type="InterPro" id="IPR000843">
    <property type="entry name" value="HTH_LacI"/>
</dbReference>
<dbReference type="Gene3D" id="1.10.260.40">
    <property type="entry name" value="lambda repressor-like DNA-binding domains"/>
    <property type="match status" value="1"/>
</dbReference>
<dbReference type="Proteomes" id="UP000288603">
    <property type="component" value="Unassembled WGS sequence"/>
</dbReference>